<sequence length="1451" mass="159769">MSTGWGWMTTWWGAGLAIVTLLLATSLHRVTGKICRPRDKNRSGTLEILSGKDDAKFEIIAVPGLGAHPYHTWEARKTQAPDAAECKTAQSSKIHLLKDLLAHDFPDARIWNFAHESNWLIDAPVKTTEEIGKCLLKEIRDKRSSPHLPIIFIGHSLGGIIIKQALCTSDSQDIIDDTAGIIFLGAPHQGSSASIAGAALAALTGFLGSDTTLLLSLKNHGAQLSNLADAFDSRIAPNGRRQQRVRITSFYETKKTYLLGLSLGVVVSRDSAKVHADARESHSIETDHSGLNKCGGPTDALFAALTAAIRRLKTPSLLEQADTWIRDKHYTADRLRIERLSGESLPMDQCYINLAIVERSGEDTGHPKKGGTAPSPFSVLARQKVEAPDKTMQVELAALFNERKGSDGGPVHPRRILIRGRAGVGKTTLCKKIVHEFHKGTWDKWNELFDRVLWVPLRNLKLPERRIKPKYTLEHLFRHEFLLPKNEPNLAGALFRALGIKSSNTLFLLDGLDEVSQDLTGNGSMPRFLDELLSQPNVIITSRPSAKPVRQNVHLELETIGFGPDQVDEYIEKSFTNPKMVKTDQTKVDKVQSFLQKHWLVQGLVRIPIQLDALCYTWEEFDPKAVPNTMTGMYNTIVQKLWKKDIVRLEKAKEGYAEVAHTAEIENKVTAEIALVECLAFNGLHHDIIDFTPEHRDGVVKLCPLQDLPLDETLSRLSFLRTSDTASTIKDRNYHFIHLTFQEYFAAQYFVRQWKDPEGQLSFLTLSNTNTRTKASHPVEFLRKHKYTTRYDIFWRFVAGLLDGSAQAPDFIDTIEEEPLDILGPTHQRLVMHCLSEISSNLATRQALEERLARWLLFECKFNESAWLASEAEIPEAALRSALLHESSDGQARLLRSLASRALIPHSIARAVAARLGDEDSHVRHAAITALGGGVTLPDGMLTAVVALLGDQDEFVRNAAIEALGGRAMLPDGVLTAVAARLEDEDSIVRRAAVETLRRRATLPDGVLKAVAARLEDEDTNVRIASIKALGGRATLPNWVLTAVVAQLGDQDEFVRNAAVMALGGRATLPDGVLTAVAARLEDENSIVRGAAVQALGGRATLPDGVLKAVAARLDDKDSNDEYGIVRRAAVEALIGRITLPDGMLTAVAALLGDKNSNVRMAAIETLGGRAMLPDGMLTAVAARLDDKDWNVRMAAVEALGGRAMLPDVMLTAVVVRLEDEDSNVRRAAVKALGRRVMLPDVMLTAVVVRLEDEYGIVRRAAVEALDGHATLFDGMLTAVAARLEDEDRYVRIAAVETLRKRATLLDWVATAMAARLEDEDMYVRSAAVEALGERATLPDEVLMVVAARLEDEDGYVRSAAAKVLIHRHENLSRTHLKGSLVASLYTTLLEMSFKEQLSWYIEEDNFSVNVPDSITELSIDLQQNEVIERINGARPADCPSTNGGKSSSNN</sequence>
<keyword evidence="1" id="KW-0732">Signal</keyword>
<dbReference type="InterPro" id="IPR026003">
    <property type="entry name" value="Cohesin_HEAT"/>
</dbReference>
<name>A0A0A2W9A1_BEABA</name>
<dbReference type="Pfam" id="PF05729">
    <property type="entry name" value="NACHT"/>
    <property type="match status" value="1"/>
</dbReference>
<protein>
    <submittedName>
        <fullName evidence="3">Protein NLRC5</fullName>
    </submittedName>
</protein>
<dbReference type="Pfam" id="PF13646">
    <property type="entry name" value="HEAT_2"/>
    <property type="match status" value="4"/>
</dbReference>
<dbReference type="InterPro" id="IPR016024">
    <property type="entry name" value="ARM-type_fold"/>
</dbReference>
<dbReference type="Pfam" id="PF23238">
    <property type="entry name" value="DUF7068"/>
    <property type="match status" value="1"/>
</dbReference>
<dbReference type="STRING" id="1245745.A0A0A2W9A1"/>
<evidence type="ECO:0000259" key="2">
    <source>
        <dbReference type="PROSITE" id="PS50837"/>
    </source>
</evidence>
<dbReference type="Proteomes" id="UP000030106">
    <property type="component" value="Unassembled WGS sequence"/>
</dbReference>
<dbReference type="SUPFAM" id="SSF52540">
    <property type="entry name" value="P-loop containing nucleoside triphosphate hydrolases"/>
    <property type="match status" value="1"/>
</dbReference>
<proteinExistence type="predicted"/>
<dbReference type="PANTHER" id="PTHR46312:SF2">
    <property type="entry name" value="NUCLEOTIDE-BINDING OLIGOMERIZATION DOMAIN-CONTAINING PROTEIN 2-LIKE"/>
    <property type="match status" value="1"/>
</dbReference>
<evidence type="ECO:0000313" key="3">
    <source>
        <dbReference type="EMBL" id="KGQ09559.1"/>
    </source>
</evidence>
<dbReference type="Gene3D" id="1.25.10.10">
    <property type="entry name" value="Leucine-rich Repeat Variant"/>
    <property type="match status" value="4"/>
</dbReference>
<dbReference type="SUPFAM" id="SSF53474">
    <property type="entry name" value="alpha/beta-Hydrolases"/>
    <property type="match status" value="1"/>
</dbReference>
<dbReference type="OrthoDB" id="5153622at2759"/>
<dbReference type="PANTHER" id="PTHR46312">
    <property type="entry name" value="NACHT DOMAIN-CONTAINING PROTEIN"/>
    <property type="match status" value="1"/>
</dbReference>
<comment type="caution">
    <text evidence="3">The sequence shown here is derived from an EMBL/GenBank/DDBJ whole genome shotgun (WGS) entry which is preliminary data.</text>
</comment>
<dbReference type="eggNOG" id="KOG2029">
    <property type="taxonomic scope" value="Eukaryota"/>
</dbReference>
<dbReference type="HOGENOM" id="CLU_003175_1_0_1"/>
<dbReference type="EMBL" id="ANFO01000425">
    <property type="protein sequence ID" value="KGQ09559.1"/>
    <property type="molecule type" value="Genomic_DNA"/>
</dbReference>
<dbReference type="Pfam" id="PF12765">
    <property type="entry name" value="Cohesin_HEAT"/>
    <property type="match status" value="1"/>
</dbReference>
<dbReference type="PROSITE" id="PS50837">
    <property type="entry name" value="NACHT"/>
    <property type="match status" value="1"/>
</dbReference>
<feature type="domain" description="NACHT" evidence="2">
    <location>
        <begin position="414"/>
        <end position="546"/>
    </location>
</feature>
<dbReference type="InterPro" id="IPR011989">
    <property type="entry name" value="ARM-like"/>
</dbReference>
<dbReference type="Gene3D" id="3.40.50.1820">
    <property type="entry name" value="alpha/beta hydrolase"/>
    <property type="match status" value="1"/>
</dbReference>
<dbReference type="InterPro" id="IPR027417">
    <property type="entry name" value="P-loop_NTPase"/>
</dbReference>
<evidence type="ECO:0000313" key="4">
    <source>
        <dbReference type="Proteomes" id="UP000030106"/>
    </source>
</evidence>
<organism evidence="3 4">
    <name type="scientific">Beauveria bassiana D1-5</name>
    <dbReference type="NCBI Taxonomy" id="1245745"/>
    <lineage>
        <taxon>Eukaryota</taxon>
        <taxon>Fungi</taxon>
        <taxon>Dikarya</taxon>
        <taxon>Ascomycota</taxon>
        <taxon>Pezizomycotina</taxon>
        <taxon>Sordariomycetes</taxon>
        <taxon>Hypocreomycetidae</taxon>
        <taxon>Hypocreales</taxon>
        <taxon>Cordycipitaceae</taxon>
        <taxon>Beauveria</taxon>
    </lineage>
</organism>
<dbReference type="InterPro" id="IPR029058">
    <property type="entry name" value="AB_hydrolase_fold"/>
</dbReference>
<evidence type="ECO:0000256" key="1">
    <source>
        <dbReference type="SAM" id="SignalP"/>
    </source>
</evidence>
<feature type="chain" id="PRO_5002007100" evidence="1">
    <location>
        <begin position="33"/>
        <end position="1451"/>
    </location>
</feature>
<dbReference type="Gene3D" id="3.40.50.300">
    <property type="entry name" value="P-loop containing nucleotide triphosphate hydrolases"/>
    <property type="match status" value="1"/>
</dbReference>
<gene>
    <name evidence="3" type="ORF">BBAD15_g5102</name>
</gene>
<dbReference type="InterPro" id="IPR055496">
    <property type="entry name" value="DUF7068"/>
</dbReference>
<dbReference type="InterPro" id="IPR007111">
    <property type="entry name" value="NACHT_NTPase"/>
</dbReference>
<feature type="signal peptide" evidence="1">
    <location>
        <begin position="1"/>
        <end position="32"/>
    </location>
</feature>
<reference evidence="3 4" key="1">
    <citation type="submission" date="2012-10" db="EMBL/GenBank/DDBJ databases">
        <title>Genome sequencing and analysis of entomopathogenic fungi Beauveria bassiana D1-5.</title>
        <authorList>
            <person name="Li Q."/>
            <person name="Wang L."/>
            <person name="Zhang Z."/>
            <person name="Wang Q."/>
            <person name="Ren J."/>
            <person name="Wang M."/>
            <person name="Xu W."/>
            <person name="Wang J."/>
            <person name="Lu Y."/>
            <person name="Du Q."/>
            <person name="Sun Z."/>
        </authorList>
    </citation>
    <scope>NUCLEOTIDE SEQUENCE [LARGE SCALE GENOMIC DNA]</scope>
    <source>
        <strain evidence="3 4">D1-5</strain>
    </source>
</reference>
<accession>A0A0A2W9A1</accession>
<dbReference type="SUPFAM" id="SSF48371">
    <property type="entry name" value="ARM repeat"/>
    <property type="match status" value="2"/>
</dbReference>